<evidence type="ECO:0000256" key="1">
    <source>
        <dbReference type="ARBA" id="ARBA00004141"/>
    </source>
</evidence>
<keyword evidence="4 6" id="KW-1133">Transmembrane helix</keyword>
<evidence type="ECO:0000256" key="3">
    <source>
        <dbReference type="ARBA" id="ARBA00022692"/>
    </source>
</evidence>
<evidence type="ECO:0000256" key="6">
    <source>
        <dbReference type="SAM" id="Phobius"/>
    </source>
</evidence>
<feature type="transmembrane region" description="Helical" evidence="6">
    <location>
        <begin position="12"/>
        <end position="34"/>
    </location>
</feature>
<evidence type="ECO:0000313" key="8">
    <source>
        <dbReference type="Proteomes" id="UP001219862"/>
    </source>
</evidence>
<dbReference type="InterPro" id="IPR004752">
    <property type="entry name" value="AmpG_permease/AT-1"/>
</dbReference>
<feature type="transmembrane region" description="Helical" evidence="6">
    <location>
        <begin position="335"/>
        <end position="360"/>
    </location>
</feature>
<dbReference type="InterPro" id="IPR036259">
    <property type="entry name" value="MFS_trans_sf"/>
</dbReference>
<evidence type="ECO:0000313" key="7">
    <source>
        <dbReference type="EMBL" id="MDC8784686.1"/>
    </source>
</evidence>
<feature type="transmembrane region" description="Helical" evidence="6">
    <location>
        <begin position="308"/>
        <end position="329"/>
    </location>
</feature>
<name>A0ABT5KS40_9BURK</name>
<proteinExistence type="predicted"/>
<dbReference type="Proteomes" id="UP001219862">
    <property type="component" value="Unassembled WGS sequence"/>
</dbReference>
<evidence type="ECO:0000256" key="2">
    <source>
        <dbReference type="ARBA" id="ARBA00022448"/>
    </source>
</evidence>
<keyword evidence="5 6" id="KW-0472">Membrane</keyword>
<feature type="transmembrane region" description="Helical" evidence="6">
    <location>
        <begin position="400"/>
        <end position="421"/>
    </location>
</feature>
<feature type="transmembrane region" description="Helical" evidence="6">
    <location>
        <begin position="279"/>
        <end position="301"/>
    </location>
</feature>
<keyword evidence="8" id="KW-1185">Reference proteome</keyword>
<feature type="transmembrane region" description="Helical" evidence="6">
    <location>
        <begin position="178"/>
        <end position="198"/>
    </location>
</feature>
<feature type="transmembrane region" description="Helical" evidence="6">
    <location>
        <begin position="104"/>
        <end position="127"/>
    </location>
</feature>
<sequence length="431" mass="46926">MTSSNRPMFWVPSGYFTMALTYNMLTAAAVIMFSNLGMDNARAAEYASALGLAYTIKPLFAAFVEMYRTKKFFVLVTQVLLGLGMMGVALCLELPDYVPVMMGLFWVLSFIGSTQDIATDGVYVTALDSKSQARFCGIQGLSWNVGKLAVMSVLLALTGVLHQYVFKQDPAVSGPTWARSWQVIFVILGVVMLAMAAWHARVMPDGARAEHTPSTPGQALATLADAFVSFFQKQGIWLMIGFALLFRISFGFLNVPSLLFMKDTLPNGGLALSNQAFGLIYGTFGIVALLVGSLVGAAIVARRGLQKSLFILCCCVNIPNITFLLMAIYQPQNILLISAGVVLEQFFFGTGSVGFMIYLMQQLAPGKYSTSHYAFATGLMGLCMMLTGMVSGHLQQQMGYTGYFIFVMLATIPSFLICWFAPFPHPEPDAA</sequence>
<dbReference type="PANTHER" id="PTHR12778:SF10">
    <property type="entry name" value="MAJOR FACILITATOR SUPERFAMILY DOMAIN-CONTAINING PROTEIN 3"/>
    <property type="match status" value="1"/>
</dbReference>
<comment type="caution">
    <text evidence="7">The sequence shown here is derived from an EMBL/GenBank/DDBJ whole genome shotgun (WGS) entry which is preliminary data.</text>
</comment>
<gene>
    <name evidence="7" type="ORF">PRZ01_05730</name>
</gene>
<dbReference type="SUPFAM" id="SSF103473">
    <property type="entry name" value="MFS general substrate transporter"/>
    <property type="match status" value="1"/>
</dbReference>
<keyword evidence="3 6" id="KW-0812">Transmembrane</keyword>
<dbReference type="InterPro" id="IPR011701">
    <property type="entry name" value="MFS"/>
</dbReference>
<feature type="transmembrane region" description="Helical" evidence="6">
    <location>
        <begin position="372"/>
        <end position="394"/>
    </location>
</feature>
<dbReference type="RefSeq" id="WP_273595807.1">
    <property type="nucleotide sequence ID" value="NZ_JAQQXS010000004.1"/>
</dbReference>
<evidence type="ECO:0000256" key="4">
    <source>
        <dbReference type="ARBA" id="ARBA00022989"/>
    </source>
</evidence>
<feature type="transmembrane region" description="Helical" evidence="6">
    <location>
        <begin position="148"/>
        <end position="166"/>
    </location>
</feature>
<reference evidence="7 8" key="1">
    <citation type="submission" date="2022-10" db="EMBL/GenBank/DDBJ databases">
        <title>paucibacter sp. hw8 Genome sequencing.</title>
        <authorList>
            <person name="Park S."/>
        </authorList>
    </citation>
    <scope>NUCLEOTIDE SEQUENCE [LARGE SCALE GENOMIC DNA]</scope>
    <source>
        <strain evidence="8">hw8</strain>
    </source>
</reference>
<protein>
    <submittedName>
        <fullName evidence="7">MFS transporter</fullName>
    </submittedName>
</protein>
<feature type="transmembrane region" description="Helical" evidence="6">
    <location>
        <begin position="236"/>
        <end position="259"/>
    </location>
</feature>
<dbReference type="PANTHER" id="PTHR12778">
    <property type="entry name" value="SOLUTE CARRIER FAMILY 33 ACETYL-COA TRANSPORTER -RELATED"/>
    <property type="match status" value="1"/>
</dbReference>
<evidence type="ECO:0000256" key="5">
    <source>
        <dbReference type="ARBA" id="ARBA00023136"/>
    </source>
</evidence>
<organism evidence="7 8">
    <name type="scientific">Roseateles koreensis</name>
    <dbReference type="NCBI Taxonomy" id="2987526"/>
    <lineage>
        <taxon>Bacteria</taxon>
        <taxon>Pseudomonadati</taxon>
        <taxon>Pseudomonadota</taxon>
        <taxon>Betaproteobacteria</taxon>
        <taxon>Burkholderiales</taxon>
        <taxon>Sphaerotilaceae</taxon>
        <taxon>Roseateles</taxon>
    </lineage>
</organism>
<dbReference type="EMBL" id="JAQQXS010000004">
    <property type="protein sequence ID" value="MDC8784686.1"/>
    <property type="molecule type" value="Genomic_DNA"/>
</dbReference>
<keyword evidence="2" id="KW-0813">Transport</keyword>
<feature type="transmembrane region" description="Helical" evidence="6">
    <location>
        <begin position="72"/>
        <end position="92"/>
    </location>
</feature>
<accession>A0ABT5KS40</accession>
<dbReference type="Gene3D" id="1.20.1250.20">
    <property type="entry name" value="MFS general substrate transporter like domains"/>
    <property type="match status" value="2"/>
</dbReference>
<comment type="subcellular location">
    <subcellularLocation>
        <location evidence="1">Membrane</location>
        <topology evidence="1">Multi-pass membrane protein</topology>
    </subcellularLocation>
</comment>
<dbReference type="Pfam" id="PF07690">
    <property type="entry name" value="MFS_1"/>
    <property type="match status" value="1"/>
</dbReference>